<evidence type="ECO:0000256" key="2">
    <source>
        <dbReference type="SAM" id="Coils"/>
    </source>
</evidence>
<evidence type="ECO:0000313" key="6">
    <source>
        <dbReference type="EMBL" id="ANJ68015.1"/>
    </source>
</evidence>
<dbReference type="GO" id="GO:0008233">
    <property type="term" value="F:peptidase activity"/>
    <property type="evidence" value="ECO:0007669"/>
    <property type="project" value="InterPro"/>
</dbReference>
<dbReference type="InterPro" id="IPR031325">
    <property type="entry name" value="RHS_repeat"/>
</dbReference>
<dbReference type="InterPro" id="IPR022385">
    <property type="entry name" value="Rhs_assc_core"/>
</dbReference>
<feature type="compositionally biased region" description="Basic and acidic residues" evidence="3">
    <location>
        <begin position="1193"/>
        <end position="1206"/>
    </location>
</feature>
<feature type="region of interest" description="Disordered" evidence="3">
    <location>
        <begin position="1193"/>
        <end position="1217"/>
    </location>
</feature>
<dbReference type="STRING" id="1860122.A9404_12100"/>
<dbReference type="EMBL" id="CP016027">
    <property type="protein sequence ID" value="ANJ68015.1"/>
    <property type="molecule type" value="Genomic_DNA"/>
</dbReference>
<feature type="domain" description="Peptidase C39" evidence="4">
    <location>
        <begin position="165"/>
        <end position="277"/>
    </location>
</feature>
<evidence type="ECO:0000313" key="7">
    <source>
        <dbReference type="Proteomes" id="UP000078596"/>
    </source>
</evidence>
<dbReference type="Pfam" id="PF05593">
    <property type="entry name" value="RHS_repeat"/>
    <property type="match status" value="3"/>
</dbReference>
<feature type="compositionally biased region" description="Gly residues" evidence="3">
    <location>
        <begin position="317"/>
        <end position="336"/>
    </location>
</feature>
<keyword evidence="2" id="KW-0175">Coiled coil</keyword>
<dbReference type="GO" id="GO:0006508">
    <property type="term" value="P:proteolysis"/>
    <property type="evidence" value="ECO:0007669"/>
    <property type="project" value="InterPro"/>
</dbReference>
<organism evidence="6 7">
    <name type="scientific">Halothiobacillus diazotrophicus</name>
    <dbReference type="NCBI Taxonomy" id="1860122"/>
    <lineage>
        <taxon>Bacteria</taxon>
        <taxon>Pseudomonadati</taxon>
        <taxon>Pseudomonadota</taxon>
        <taxon>Gammaproteobacteria</taxon>
        <taxon>Chromatiales</taxon>
        <taxon>Halothiobacillaceae</taxon>
        <taxon>Halothiobacillus</taxon>
    </lineage>
</organism>
<feature type="region of interest" description="Disordered" evidence="3">
    <location>
        <begin position="300"/>
        <end position="336"/>
    </location>
</feature>
<dbReference type="Gene3D" id="2.180.10.10">
    <property type="entry name" value="RHS repeat-associated core"/>
    <property type="match status" value="4"/>
</dbReference>
<dbReference type="PANTHER" id="PTHR32305">
    <property type="match status" value="1"/>
</dbReference>
<dbReference type="GO" id="GO:0016020">
    <property type="term" value="C:membrane"/>
    <property type="evidence" value="ECO:0007669"/>
    <property type="project" value="InterPro"/>
</dbReference>
<dbReference type="InterPro" id="IPR050708">
    <property type="entry name" value="T6SS_VgrG/RHS"/>
</dbReference>
<keyword evidence="1" id="KW-0677">Repeat</keyword>
<proteinExistence type="predicted"/>
<evidence type="ECO:0000259" key="4">
    <source>
        <dbReference type="Pfam" id="PF03412"/>
    </source>
</evidence>
<dbReference type="PANTHER" id="PTHR32305:SF15">
    <property type="entry name" value="PROTEIN RHSA-RELATED"/>
    <property type="match status" value="1"/>
</dbReference>
<dbReference type="NCBIfam" id="TIGR03696">
    <property type="entry name" value="Rhs_assc_core"/>
    <property type="match status" value="1"/>
</dbReference>
<dbReference type="InterPro" id="IPR005074">
    <property type="entry name" value="Peptidase_C39"/>
</dbReference>
<dbReference type="Pfam" id="PF03412">
    <property type="entry name" value="Peptidase_C39"/>
    <property type="match status" value="1"/>
</dbReference>
<dbReference type="InterPro" id="IPR006530">
    <property type="entry name" value="YD"/>
</dbReference>
<feature type="domain" description="Teneurin-like YD-shell" evidence="5">
    <location>
        <begin position="722"/>
        <end position="879"/>
    </location>
</feature>
<gene>
    <name evidence="6" type="ORF">A9404_12100</name>
</gene>
<protein>
    <submittedName>
        <fullName evidence="6">Uncharacterized protein</fullName>
    </submittedName>
</protein>
<sequence>MTMHRFGVFETPLIPIGGSPASQENRELRSAIEAYRTSGDAEQLAPIDHFLQSHPQSPWRTALLVNEGLAYAHAGMFSNAIDKLQTVWNTRANLTLRTEAQQALIQKVYGKLLWLHTVLGHAEAVKTLLSEGKGMVLTGAAQAQKTQAEEGLWRMEHEPAHARICGLVALEQLMKKQGDVQGIARIAHDKAGPKGIDLSQLEALSDDAGLNARVIFRHRAAPIPVPSVVHWKVGHYATIVGESGGRYHIKDAAIGRDYWMTQAAIRSESSGYFLVPDSTLAKGKQSWRTVATAEAERVYGAGITPGNNPNDTSSGDPGVGGGSPPPSCGGGGGGGSPLGMPQYTVKAMLVSLSVQDTPLAYTPPKGPAVPVSIIYSQREANQPANFTFGNLGQKWVSNWISYVQDDPNAPGSNVTIALRGGGTRTYGGYNASTGAFAPEERTGAHLVQVSSNPATYERRMPDGSKDVYGASDGSAYFPRRVFLTQVVDPSGNAVTLNYDSQMRLTTLTDALGQKTTFQYGDSQYPLQMTGVTGPFGRTVAISYDDQGRLIGITDAIGMHSSFTYDSGTFMTAMTTPYGTTQFDGGQNGTTRWLDITDPQGQKERVEFRHNAPGIPFSDSPVPQGINTFNAYINSRDTFYWDKTAMQRAPGDYTQAQIFHWLHKVDAPYYGYTSGALESIKEPLEHRIWFNYPNQSWAGGNGGLDKPSAIARVLADGSTQLQRFSYNTYGRTTQSIDPVGRTLNYTYAADGIDLIQVARKTASGEDILARLTYNGQHEPLTYTDAAGQTTTYTYNGAGQRTSMTDPVGDTTTYAYDPNGYLVSVTNANGKIADRYTYDGYGRLASSTDSEGHTLRYSYDALNRETAVTYPDGTSRTITWNNLDPVATTDREGRTTQYAYDSVRDLISKTDPMGQVTRYGYFANGNLQSLTDPNGNTTRWDRDIEGRVTDRTYADGSQVHYAYDITGHLINRTDALGQSTNYSYAHDNRLAGISYTNAIHATAPVQFGYDSYYPRLTSRVDAQGTTTYAYYPAGVLGAGQLESEQGQNAHDLIQYTYNALGLQASRTVDGATETYGYDDLGRLIGDSNPLGAFTFGYLGETDQPVQQTIQYDGKLVPYQVRYEYENNLGDRRLKAILNDVLHRGRPKPVADFWLQTSPDGLIQSRREMVGGLGDIQRLSAAERFGRHWGLPDWMFGDHHDQKQSHDRNDDNEEDDHAHHEHDLAFKPGAIVNHYRYDNALRLTQVKGRNPARYTYDAAGNITGIATGRTVSTAFTVNALNQIQTDGKTDYQYDANGNLLSDGTHSYQWDAADRLIEITNKQTGHTSQFAYDGLNRRASDTETDRGGSPVTTKFLWCGERICEKRDSSDTVQARYYNEGELHGDQPLYYVQDEVGSVVALVNNEGQVVGRLSYDSYGKIIQHQGTLPDYQYAGLYAQTESGLYLATYRAYDPDTSRWLSRDPIREIGGINLYTYVGNDPVGYIDELGLCKDDVCKKIEDKINKVRNELAKRADELHRNPLDLPPSGPMSIAGHQQQFRNKQTQLRNLLNDYDSQGCNGGLPADAWSLASMPTPSSDANNQNFMQHMREITGLTGEALVTYIIISEGSRVFLPRNFVPLP</sequence>
<dbReference type="GO" id="GO:0005524">
    <property type="term" value="F:ATP binding"/>
    <property type="evidence" value="ECO:0007669"/>
    <property type="project" value="InterPro"/>
</dbReference>
<dbReference type="KEGG" id="haz:A9404_12100"/>
<dbReference type="Proteomes" id="UP000078596">
    <property type="component" value="Chromosome"/>
</dbReference>
<keyword evidence="7" id="KW-1185">Reference proteome</keyword>
<name>A0A191ZJH2_9GAMM</name>
<evidence type="ECO:0000256" key="3">
    <source>
        <dbReference type="SAM" id="MobiDB-lite"/>
    </source>
</evidence>
<reference evidence="6 7" key="1">
    <citation type="submission" date="2016-06" db="EMBL/GenBank/DDBJ databases">
        <title>Insight into the functional genes involving in sulfur oxidation in Pearl River water.</title>
        <authorList>
            <person name="Luo J."/>
            <person name="Tan X."/>
            <person name="Lin W."/>
        </authorList>
    </citation>
    <scope>NUCLEOTIDE SEQUENCE [LARGE SCALE GENOMIC DNA]</scope>
    <source>
        <strain evidence="6 7">LS2</strain>
    </source>
</reference>
<evidence type="ECO:0000259" key="5">
    <source>
        <dbReference type="Pfam" id="PF25023"/>
    </source>
</evidence>
<feature type="domain" description="Teneurin-like YD-shell" evidence="5">
    <location>
        <begin position="1231"/>
        <end position="1477"/>
    </location>
</feature>
<dbReference type="Pfam" id="PF25023">
    <property type="entry name" value="TEN_YD-shell"/>
    <property type="match status" value="2"/>
</dbReference>
<accession>A0A191ZJH2</accession>
<dbReference type="InterPro" id="IPR056823">
    <property type="entry name" value="TEN-like_YD-shell"/>
</dbReference>
<feature type="coiled-coil region" evidence="2">
    <location>
        <begin position="1491"/>
        <end position="1547"/>
    </location>
</feature>
<dbReference type="NCBIfam" id="TIGR01643">
    <property type="entry name" value="YD_repeat_2x"/>
    <property type="match status" value="13"/>
</dbReference>
<evidence type="ECO:0000256" key="1">
    <source>
        <dbReference type="ARBA" id="ARBA00022737"/>
    </source>
</evidence>